<dbReference type="GeneID" id="78823430"/>
<evidence type="ECO:0000313" key="1">
    <source>
        <dbReference type="EMBL" id="UPV77049.1"/>
    </source>
</evidence>
<keyword evidence="1" id="KW-0614">Plasmid</keyword>
<proteinExistence type="predicted"/>
<dbReference type="RefSeq" id="WP_248653075.1">
    <property type="nucleotide sequence ID" value="NZ_CP096662.1"/>
</dbReference>
<dbReference type="Proteomes" id="UP000830729">
    <property type="component" value="Plasmid unnamed3"/>
</dbReference>
<evidence type="ECO:0000313" key="2">
    <source>
        <dbReference type="Proteomes" id="UP000830729"/>
    </source>
</evidence>
<geneLocation type="plasmid" evidence="1 2">
    <name>unnamed3</name>
</geneLocation>
<dbReference type="KEGG" id="halx:M0R89_21780"/>
<accession>A0A8U0I1I6</accession>
<organism evidence="1 2">
    <name type="scientific">Halorussus limi</name>
    <dbReference type="NCBI Taxonomy" id="2938695"/>
    <lineage>
        <taxon>Archaea</taxon>
        <taxon>Methanobacteriati</taxon>
        <taxon>Methanobacteriota</taxon>
        <taxon>Stenosarchaea group</taxon>
        <taxon>Halobacteria</taxon>
        <taxon>Halobacteriales</taxon>
        <taxon>Haladaptataceae</taxon>
        <taxon>Halorussus</taxon>
    </lineage>
</organism>
<dbReference type="Pfam" id="PF26425">
    <property type="entry name" value="PIN_halo"/>
    <property type="match status" value="1"/>
</dbReference>
<keyword evidence="2" id="KW-1185">Reference proteome</keyword>
<dbReference type="AlphaFoldDB" id="A0A8U0I1I6"/>
<dbReference type="EMBL" id="CP096662">
    <property type="protein sequence ID" value="UPV77049.1"/>
    <property type="molecule type" value="Genomic_DNA"/>
</dbReference>
<sequence length="175" mass="19473">MTTVYIADTGVFVRCGGPDKDKFQRLRRALRQAGVSLRIPQRVYEELGGDPAADEYPSGNIPYPDGFEEGWIVVADELDYTNPLVSTVMDEARRFIANETDRDEDVTEKADTALVGLAAQVLDTGEADHVVLLTTDKPAGRAAETLLPQHGFSDRIEFRYVSVEYLETITANEFR</sequence>
<dbReference type="InterPro" id="IPR058703">
    <property type="entry name" value="PIN-containing"/>
</dbReference>
<name>A0A8U0I1I6_9EURY</name>
<reference evidence="1 2" key="1">
    <citation type="submission" date="2022-04" db="EMBL/GenBank/DDBJ databases">
        <title>Diverse halophilic archaea isolated from saline environments.</title>
        <authorList>
            <person name="Cui H.-L."/>
        </authorList>
    </citation>
    <scope>NUCLEOTIDE SEQUENCE [LARGE SCALE GENOMIC DNA]</scope>
    <source>
        <strain evidence="1 2">XZYJT49</strain>
        <plasmid evidence="1 2">unnamed3</plasmid>
    </source>
</reference>
<gene>
    <name evidence="1" type="ORF">M0R89_21780</name>
</gene>
<protein>
    <submittedName>
        <fullName evidence="1">Uncharacterized protein</fullName>
    </submittedName>
</protein>